<keyword evidence="2" id="KW-0677">Repeat</keyword>
<dbReference type="PROSITE" id="PS50112">
    <property type="entry name" value="PAS"/>
    <property type="match status" value="2"/>
</dbReference>
<evidence type="ECO:0000256" key="8">
    <source>
        <dbReference type="ARBA" id="ARBA00023242"/>
    </source>
</evidence>
<evidence type="ECO:0000259" key="12">
    <source>
        <dbReference type="PROSITE" id="PS50888"/>
    </source>
</evidence>
<name>A0A835CPJ8_APHGI</name>
<keyword evidence="9" id="KW-0379">Hydroxylation</keyword>
<dbReference type="PANTHER" id="PTHR23043">
    <property type="entry name" value="HYPOXIA-INDUCIBLE FACTOR 1 ALPHA"/>
    <property type="match status" value="1"/>
</dbReference>
<feature type="compositionally biased region" description="Basic and acidic residues" evidence="10">
    <location>
        <begin position="16"/>
        <end position="27"/>
    </location>
</feature>
<feature type="compositionally biased region" description="Basic residues" evidence="10">
    <location>
        <begin position="1"/>
        <end position="15"/>
    </location>
</feature>
<dbReference type="CDD" id="cd00130">
    <property type="entry name" value="PAS"/>
    <property type="match status" value="2"/>
</dbReference>
<dbReference type="Pfam" id="PF14598">
    <property type="entry name" value="PAS_11"/>
    <property type="match status" value="1"/>
</dbReference>
<dbReference type="PANTHER" id="PTHR23043:SF17">
    <property type="entry name" value="PROTEIN SIMILAR"/>
    <property type="match status" value="1"/>
</dbReference>
<reference evidence="13 14" key="1">
    <citation type="submission" date="2020-08" db="EMBL/GenBank/DDBJ databases">
        <title>Aphidius gifuensis genome sequencing and assembly.</title>
        <authorList>
            <person name="Du Z."/>
        </authorList>
    </citation>
    <scope>NUCLEOTIDE SEQUENCE [LARGE SCALE GENOMIC DNA]</scope>
    <source>
        <strain evidence="13">YNYX2018</strain>
        <tissue evidence="13">Adults</tissue>
    </source>
</reference>
<feature type="compositionally biased region" description="Basic and acidic residues" evidence="10">
    <location>
        <begin position="879"/>
        <end position="897"/>
    </location>
</feature>
<dbReference type="Pfam" id="PF00989">
    <property type="entry name" value="PAS"/>
    <property type="match status" value="1"/>
</dbReference>
<dbReference type="InterPro" id="IPR011598">
    <property type="entry name" value="bHLH_dom"/>
</dbReference>
<feature type="compositionally biased region" description="Low complexity" evidence="10">
    <location>
        <begin position="212"/>
        <end position="222"/>
    </location>
</feature>
<feature type="domain" description="BHLH" evidence="12">
    <location>
        <begin position="16"/>
        <end position="69"/>
    </location>
</feature>
<dbReference type="InterPro" id="IPR036638">
    <property type="entry name" value="HLH_DNA-bd_sf"/>
</dbReference>
<evidence type="ECO:0000256" key="10">
    <source>
        <dbReference type="SAM" id="MobiDB-lite"/>
    </source>
</evidence>
<dbReference type="GO" id="GO:0005737">
    <property type="term" value="C:cytoplasm"/>
    <property type="evidence" value="ECO:0007669"/>
    <property type="project" value="InterPro"/>
</dbReference>
<evidence type="ECO:0000256" key="5">
    <source>
        <dbReference type="ARBA" id="ARBA00023125"/>
    </source>
</evidence>
<protein>
    <submittedName>
        <fullName evidence="13">Uncharacterized protein</fullName>
    </submittedName>
</protein>
<dbReference type="AlphaFoldDB" id="A0A835CPJ8"/>
<feature type="domain" description="PAS" evidence="11">
    <location>
        <begin position="85"/>
        <end position="149"/>
    </location>
</feature>
<dbReference type="Gene3D" id="4.10.280.10">
    <property type="entry name" value="Helix-loop-helix DNA-binding domain"/>
    <property type="match status" value="1"/>
</dbReference>
<dbReference type="GO" id="GO:0005634">
    <property type="term" value="C:nucleus"/>
    <property type="evidence" value="ECO:0007669"/>
    <property type="project" value="UniProtKB-SubCell"/>
</dbReference>
<dbReference type="InterPro" id="IPR000014">
    <property type="entry name" value="PAS"/>
</dbReference>
<dbReference type="GO" id="GO:0000981">
    <property type="term" value="F:DNA-binding transcription factor activity, RNA polymerase II-specific"/>
    <property type="evidence" value="ECO:0007669"/>
    <property type="project" value="TreeGrafter"/>
</dbReference>
<comment type="subcellular location">
    <subcellularLocation>
        <location evidence="1">Nucleus</location>
    </subcellularLocation>
</comment>
<dbReference type="OrthoDB" id="6021714at2759"/>
<evidence type="ECO:0000256" key="2">
    <source>
        <dbReference type="ARBA" id="ARBA00022737"/>
    </source>
</evidence>
<feature type="domain" description="PAS" evidence="11">
    <location>
        <begin position="270"/>
        <end position="321"/>
    </location>
</feature>
<dbReference type="Proteomes" id="UP000639338">
    <property type="component" value="Unassembled WGS sequence"/>
</dbReference>
<dbReference type="GO" id="GO:0000977">
    <property type="term" value="F:RNA polymerase II transcription regulatory region sequence-specific DNA binding"/>
    <property type="evidence" value="ECO:0007669"/>
    <property type="project" value="TreeGrafter"/>
</dbReference>
<dbReference type="Gene3D" id="3.30.450.20">
    <property type="entry name" value="PAS domain"/>
    <property type="match status" value="2"/>
</dbReference>
<evidence type="ECO:0000256" key="1">
    <source>
        <dbReference type="ARBA" id="ARBA00004123"/>
    </source>
</evidence>
<dbReference type="SMART" id="SM00353">
    <property type="entry name" value="HLH"/>
    <property type="match status" value="1"/>
</dbReference>
<evidence type="ECO:0000256" key="6">
    <source>
        <dbReference type="ARBA" id="ARBA00023159"/>
    </source>
</evidence>
<feature type="region of interest" description="Disordered" evidence="10">
    <location>
        <begin position="1"/>
        <end position="27"/>
    </location>
</feature>
<dbReference type="InterPro" id="IPR013767">
    <property type="entry name" value="PAS_fold"/>
</dbReference>
<proteinExistence type="predicted"/>
<keyword evidence="3" id="KW-0832">Ubl conjugation</keyword>
<dbReference type="SMART" id="SM00091">
    <property type="entry name" value="PAS"/>
    <property type="match status" value="2"/>
</dbReference>
<dbReference type="GO" id="GO:0071456">
    <property type="term" value="P:cellular response to hypoxia"/>
    <property type="evidence" value="ECO:0007669"/>
    <property type="project" value="TreeGrafter"/>
</dbReference>
<dbReference type="InterPro" id="IPR001067">
    <property type="entry name" value="Nuc_translocat"/>
</dbReference>
<dbReference type="CDD" id="cd11433">
    <property type="entry name" value="bHLH-PAS_HIF"/>
    <property type="match status" value="1"/>
</dbReference>
<dbReference type="EMBL" id="JACMRX010000004">
    <property type="protein sequence ID" value="KAF7991322.1"/>
    <property type="molecule type" value="Genomic_DNA"/>
</dbReference>
<dbReference type="NCBIfam" id="TIGR00229">
    <property type="entry name" value="sensory_box"/>
    <property type="match status" value="1"/>
</dbReference>
<evidence type="ECO:0000313" key="14">
    <source>
        <dbReference type="Proteomes" id="UP000639338"/>
    </source>
</evidence>
<dbReference type="PROSITE" id="PS50888">
    <property type="entry name" value="BHLH"/>
    <property type="match status" value="1"/>
</dbReference>
<dbReference type="SUPFAM" id="SSF55785">
    <property type="entry name" value="PYP-like sensor domain (PAS domain)"/>
    <property type="match status" value="2"/>
</dbReference>
<dbReference type="Pfam" id="PF23171">
    <property type="entry name" value="bHLH_HIF1A"/>
    <property type="match status" value="1"/>
</dbReference>
<comment type="caution">
    <text evidence="13">The sequence shown here is derived from an EMBL/GenBank/DDBJ whole genome shotgun (WGS) entry which is preliminary data.</text>
</comment>
<evidence type="ECO:0000256" key="4">
    <source>
        <dbReference type="ARBA" id="ARBA00023015"/>
    </source>
</evidence>
<dbReference type="GO" id="GO:0045944">
    <property type="term" value="P:positive regulation of transcription by RNA polymerase II"/>
    <property type="evidence" value="ECO:0007669"/>
    <property type="project" value="UniProtKB-ARBA"/>
</dbReference>
<dbReference type="PRINTS" id="PR00785">
    <property type="entry name" value="NCTRNSLOCATR"/>
</dbReference>
<feature type="region of interest" description="Disordered" evidence="10">
    <location>
        <begin position="879"/>
        <end position="917"/>
    </location>
</feature>
<keyword evidence="8" id="KW-0539">Nucleus</keyword>
<keyword evidence="5" id="KW-0238">DNA-binding</keyword>
<evidence type="ECO:0000256" key="9">
    <source>
        <dbReference type="ARBA" id="ARBA00023278"/>
    </source>
</evidence>
<accession>A0A835CPJ8</accession>
<evidence type="ECO:0000256" key="3">
    <source>
        <dbReference type="ARBA" id="ARBA00022843"/>
    </source>
</evidence>
<evidence type="ECO:0000256" key="7">
    <source>
        <dbReference type="ARBA" id="ARBA00023163"/>
    </source>
</evidence>
<dbReference type="FunFam" id="3.30.450.20:FF:000015">
    <property type="entry name" value="Hypoxia-inducible factor 1-alpha isoform 1"/>
    <property type="match status" value="1"/>
</dbReference>
<keyword evidence="7" id="KW-0804">Transcription</keyword>
<keyword evidence="14" id="KW-1185">Reference proteome</keyword>
<sequence length="1028" mass="114559">MESKKKPKERRRSNEKRKEKSRDAARCRRSKETDIFGELAAALPISTDQAANLDKASIMRLAIAYLKVRSVIDESAIEPVVETNTVSKMSSLFPDALNGFMLVLSSNGDMVYLSENVTEYLGVSQIELMGQSVFEYSHPCDHAEIRECLSIKTSDINEKPPCNFFLRLKCTLTNKGRKVNLKSASYKVIHCIGRPMMIKEATQSNDTTDLPSSESSGSVTCSEDSQDCSDNVNVNRQTTGVCLVVVGCPIPHPSNIEVPLGHDTILSKHNLNMKFTYVDERLSEYLGWSNNDLVGKSVFEFYHALDNSALDKSLKSLFSKGQCETMAYRFLNKTGGFVWVVTQATLIRCTKQQKPLSVVCVNYILSGVECKDEIYSIRQLEATNDKQLITSNENNNNIEDTNIENINPKIISEKRITRPCSVTASIFKDRVPDKKLSNDNTTTITTTTNVDDKKDNKRSSNCQNQDKLVADYDTTILRNRSGGNRPQAVTRNIFCQDNPLSGRPQTTTASIFAPRTEDMSKGFLTFSEDQPGLTMLKDEPEDLTHLAPTPGDVCVPLEDTPFISDMLDEFILGNEVYCPLLSPSLPPELNDDVDLINDDNIKNTNNNTTTTTTATTIVDGDPFFYADNDSSTNCCLSNSDDLLTPIIDKSPEQHSIDSLYSHDDNSNGIGSGISDDDMLMLSINDVIADEELALRAPYIPMSDQDEALQLLISDDMVMWGPTQTSEKKSKWDNNDDDVDVDDTKKFNESSLAKLLKGTSDDIDKRTIENYIVDPVQVLGQNCKKGTNKRNHGTMLSTNESDKKRIRYQDTTKQPSPIVSNDIYSINMPTILTATTTTNGQIDRLTILNDDKINNNDDELRMGGNKMLLEQLMEQCHERITIKTPIDKRNERNNRQEEKEDDDDGGGGGGDDAGGIKYQHDDAKRQSNSVLMNLLVSGCDKTCVELPRNYSPLKISTDDPFVDQDAPLSSPYLSNMIINQDSQCIKNIEDLTSSLLINNSPFIDDDDFNYNINTEPLSPGSELLQVLGQ</sequence>
<gene>
    <name evidence="13" type="ORF">HCN44_002884</name>
</gene>
<dbReference type="GO" id="GO:0046983">
    <property type="term" value="F:protein dimerization activity"/>
    <property type="evidence" value="ECO:0007669"/>
    <property type="project" value="InterPro"/>
</dbReference>
<dbReference type="SUPFAM" id="SSF47459">
    <property type="entry name" value="HLH, helix-loop-helix DNA-binding domain"/>
    <property type="match status" value="1"/>
</dbReference>
<keyword evidence="6" id="KW-0010">Activator</keyword>
<feature type="region of interest" description="Disordered" evidence="10">
    <location>
        <begin position="203"/>
        <end position="222"/>
    </location>
</feature>
<organism evidence="13 14">
    <name type="scientific">Aphidius gifuensis</name>
    <name type="common">Parasitoid wasp</name>
    <dbReference type="NCBI Taxonomy" id="684658"/>
    <lineage>
        <taxon>Eukaryota</taxon>
        <taxon>Metazoa</taxon>
        <taxon>Ecdysozoa</taxon>
        <taxon>Arthropoda</taxon>
        <taxon>Hexapoda</taxon>
        <taxon>Insecta</taxon>
        <taxon>Pterygota</taxon>
        <taxon>Neoptera</taxon>
        <taxon>Endopterygota</taxon>
        <taxon>Hymenoptera</taxon>
        <taxon>Apocrita</taxon>
        <taxon>Ichneumonoidea</taxon>
        <taxon>Braconidae</taxon>
        <taxon>Aphidiinae</taxon>
        <taxon>Aphidius</taxon>
    </lineage>
</organism>
<dbReference type="InterPro" id="IPR035965">
    <property type="entry name" value="PAS-like_dom_sf"/>
</dbReference>
<dbReference type="GO" id="GO:0005667">
    <property type="term" value="C:transcription regulator complex"/>
    <property type="evidence" value="ECO:0007669"/>
    <property type="project" value="InterPro"/>
</dbReference>
<evidence type="ECO:0000313" key="13">
    <source>
        <dbReference type="EMBL" id="KAF7991322.1"/>
    </source>
</evidence>
<evidence type="ECO:0000259" key="11">
    <source>
        <dbReference type="PROSITE" id="PS50112"/>
    </source>
</evidence>
<keyword evidence="4" id="KW-0805">Transcription regulation</keyword>